<comment type="caution">
    <text evidence="1">The sequence shown here is derived from an EMBL/GenBank/DDBJ whole genome shotgun (WGS) entry which is preliminary data.</text>
</comment>
<organism evidence="1">
    <name type="scientific">marine sediment metagenome</name>
    <dbReference type="NCBI Taxonomy" id="412755"/>
    <lineage>
        <taxon>unclassified sequences</taxon>
        <taxon>metagenomes</taxon>
        <taxon>ecological metagenomes</taxon>
    </lineage>
</organism>
<gene>
    <name evidence="1" type="ORF">LCGC14_0800610</name>
</gene>
<proteinExistence type="predicted"/>
<dbReference type="EMBL" id="LAZR01002154">
    <property type="protein sequence ID" value="KKN33742.1"/>
    <property type="molecule type" value="Genomic_DNA"/>
</dbReference>
<sequence>MKKYYFPDGSEIMKKKPKNSSWVSINLTEFTLKEKMKDFGTKTINEFLALVFTDFFLEINKSDRLELKVRN</sequence>
<name>A0A0F9Q9L2_9ZZZZ</name>
<dbReference type="AlphaFoldDB" id="A0A0F9Q9L2"/>
<reference evidence="1" key="1">
    <citation type="journal article" date="2015" name="Nature">
        <title>Complex archaea that bridge the gap between prokaryotes and eukaryotes.</title>
        <authorList>
            <person name="Spang A."/>
            <person name="Saw J.H."/>
            <person name="Jorgensen S.L."/>
            <person name="Zaremba-Niedzwiedzka K."/>
            <person name="Martijn J."/>
            <person name="Lind A.E."/>
            <person name="van Eijk R."/>
            <person name="Schleper C."/>
            <person name="Guy L."/>
            <person name="Ettema T.J."/>
        </authorList>
    </citation>
    <scope>NUCLEOTIDE SEQUENCE</scope>
</reference>
<protein>
    <submittedName>
        <fullName evidence="1">Uncharacterized protein</fullName>
    </submittedName>
</protein>
<accession>A0A0F9Q9L2</accession>
<evidence type="ECO:0000313" key="1">
    <source>
        <dbReference type="EMBL" id="KKN33742.1"/>
    </source>
</evidence>